<dbReference type="PANTHER" id="PTHR46018:SF2">
    <property type="entry name" value="ZINC PHOSPHODIESTERASE ELAC PROTEIN 1"/>
    <property type="match status" value="1"/>
</dbReference>
<dbReference type="Pfam" id="PF23023">
    <property type="entry name" value="Anti-Pycsar_Apyc1"/>
    <property type="match status" value="1"/>
</dbReference>
<dbReference type="GO" id="GO:0042781">
    <property type="term" value="F:3'-tRNA processing endoribonuclease activity"/>
    <property type="evidence" value="ECO:0007669"/>
    <property type="project" value="TreeGrafter"/>
</dbReference>
<dbReference type="AlphaFoldDB" id="A0A5C3L0A0"/>
<dbReference type="Gene3D" id="3.60.15.10">
    <property type="entry name" value="Ribonuclease Z/Hydroxyacylglutathione hydrolase-like"/>
    <property type="match status" value="1"/>
</dbReference>
<dbReference type="PANTHER" id="PTHR46018">
    <property type="entry name" value="ZINC PHOSPHODIESTERASE ELAC PROTEIN 1"/>
    <property type="match status" value="1"/>
</dbReference>
<proteinExistence type="predicted"/>
<dbReference type="SUPFAM" id="SSF56281">
    <property type="entry name" value="Metallo-hydrolase/oxidoreductase"/>
    <property type="match status" value="1"/>
</dbReference>
<dbReference type="EMBL" id="ML210175">
    <property type="protein sequence ID" value="TFK26392.1"/>
    <property type="molecule type" value="Genomic_DNA"/>
</dbReference>
<dbReference type="Proteomes" id="UP000307440">
    <property type="component" value="Unassembled WGS sequence"/>
</dbReference>
<feature type="compositionally biased region" description="Low complexity" evidence="1">
    <location>
        <begin position="421"/>
        <end position="435"/>
    </location>
</feature>
<reference evidence="2 3" key="1">
    <citation type="journal article" date="2019" name="Nat. Ecol. Evol.">
        <title>Megaphylogeny resolves global patterns of mushroom evolution.</title>
        <authorList>
            <person name="Varga T."/>
            <person name="Krizsan K."/>
            <person name="Foldi C."/>
            <person name="Dima B."/>
            <person name="Sanchez-Garcia M."/>
            <person name="Sanchez-Ramirez S."/>
            <person name="Szollosi G.J."/>
            <person name="Szarkandi J.G."/>
            <person name="Papp V."/>
            <person name="Albert L."/>
            <person name="Andreopoulos W."/>
            <person name="Angelini C."/>
            <person name="Antonin V."/>
            <person name="Barry K.W."/>
            <person name="Bougher N.L."/>
            <person name="Buchanan P."/>
            <person name="Buyck B."/>
            <person name="Bense V."/>
            <person name="Catcheside P."/>
            <person name="Chovatia M."/>
            <person name="Cooper J."/>
            <person name="Damon W."/>
            <person name="Desjardin D."/>
            <person name="Finy P."/>
            <person name="Geml J."/>
            <person name="Haridas S."/>
            <person name="Hughes K."/>
            <person name="Justo A."/>
            <person name="Karasinski D."/>
            <person name="Kautmanova I."/>
            <person name="Kiss B."/>
            <person name="Kocsube S."/>
            <person name="Kotiranta H."/>
            <person name="LaButti K.M."/>
            <person name="Lechner B.E."/>
            <person name="Liimatainen K."/>
            <person name="Lipzen A."/>
            <person name="Lukacs Z."/>
            <person name="Mihaltcheva S."/>
            <person name="Morgado L.N."/>
            <person name="Niskanen T."/>
            <person name="Noordeloos M.E."/>
            <person name="Ohm R.A."/>
            <person name="Ortiz-Santana B."/>
            <person name="Ovrebo C."/>
            <person name="Racz N."/>
            <person name="Riley R."/>
            <person name="Savchenko A."/>
            <person name="Shiryaev A."/>
            <person name="Soop K."/>
            <person name="Spirin V."/>
            <person name="Szebenyi C."/>
            <person name="Tomsovsky M."/>
            <person name="Tulloss R.E."/>
            <person name="Uehling J."/>
            <person name="Grigoriev I.V."/>
            <person name="Vagvolgyi C."/>
            <person name="Papp T."/>
            <person name="Martin F.M."/>
            <person name="Miettinen O."/>
            <person name="Hibbett D.S."/>
            <person name="Nagy L.G."/>
        </authorList>
    </citation>
    <scope>NUCLEOTIDE SEQUENCE [LARGE SCALE GENOMIC DNA]</scope>
    <source>
        <strain evidence="2 3">CBS 121175</strain>
    </source>
</reference>
<accession>A0A5C3L0A0</accession>
<sequence length="505" mass="54674">MAFKQNMSIMFLGTASGGGPSESRNCSSLACDFMDDLSLWLVDCAEGTQRQFQLQPQEGFKYRVNKVTKIFITHMHADHIMGIVPLLRNLLCAPELGLAPAYSPTPKSPSVELYGPAGLRLYVRQIMKMTLTFTASTYAVHELLTQDDPVTPCDLPNDQSGFDHNTANQNVMHVREAPGSDIRADEDGFWKAFVSGRGRAHEIVVDAGSIQHRDPCLGFVFNEMGPPNRKIVILGDTYDASQIIPLCINPAPTLLIHEATDAAIPAAVDKEGKLSKRIPEEVTQKIIKRGHSIPTMAGDFAKQVNTSNLVLNHISARFPAPRPGQPWEQRATIMKEIERQATEAWGSTTQSAVAAQDFLRITIPMSGRASFVMPPPASQARNTQKRPAPSSSSGFVPVTGMHHMHVSGNSNSRPPAGPTSAQLGGQNAAPQQQPQDSSKAGHSNPQPPRGTPTAPAAMLTSSREPPTGPRSQGHGPRPNQTGQQNPQAAPGSVASDRDRPQKRRR</sequence>
<dbReference type="OrthoDB" id="527344at2759"/>
<feature type="compositionally biased region" description="Polar residues" evidence="1">
    <location>
        <begin position="478"/>
        <end position="487"/>
    </location>
</feature>
<dbReference type="GO" id="GO:0005634">
    <property type="term" value="C:nucleus"/>
    <property type="evidence" value="ECO:0007669"/>
    <property type="project" value="TreeGrafter"/>
</dbReference>
<evidence type="ECO:0000256" key="1">
    <source>
        <dbReference type="SAM" id="MobiDB-lite"/>
    </source>
</evidence>
<evidence type="ECO:0000313" key="3">
    <source>
        <dbReference type="Proteomes" id="UP000307440"/>
    </source>
</evidence>
<dbReference type="STRING" id="230819.A0A5C3L0A0"/>
<name>A0A5C3L0A0_COPMA</name>
<dbReference type="InterPro" id="IPR036866">
    <property type="entry name" value="RibonucZ/Hydroxyglut_hydro"/>
</dbReference>
<protein>
    <recommendedName>
        <fullName evidence="4">Metallo-beta-lactamase domain-containing protein</fullName>
    </recommendedName>
</protein>
<evidence type="ECO:0000313" key="2">
    <source>
        <dbReference type="EMBL" id="TFK26392.1"/>
    </source>
</evidence>
<feature type="region of interest" description="Disordered" evidence="1">
    <location>
        <begin position="370"/>
        <end position="505"/>
    </location>
</feature>
<evidence type="ECO:0008006" key="4">
    <source>
        <dbReference type="Google" id="ProtNLM"/>
    </source>
</evidence>
<organism evidence="2 3">
    <name type="scientific">Coprinopsis marcescibilis</name>
    <name type="common">Agaric fungus</name>
    <name type="synonym">Psathyrella marcescibilis</name>
    <dbReference type="NCBI Taxonomy" id="230819"/>
    <lineage>
        <taxon>Eukaryota</taxon>
        <taxon>Fungi</taxon>
        <taxon>Dikarya</taxon>
        <taxon>Basidiomycota</taxon>
        <taxon>Agaricomycotina</taxon>
        <taxon>Agaricomycetes</taxon>
        <taxon>Agaricomycetidae</taxon>
        <taxon>Agaricales</taxon>
        <taxon>Agaricineae</taxon>
        <taxon>Psathyrellaceae</taxon>
        <taxon>Coprinopsis</taxon>
    </lineage>
</organism>
<gene>
    <name evidence="2" type="ORF">FA15DRAFT_292579</name>
</gene>
<keyword evidence="3" id="KW-1185">Reference proteome</keyword>